<protein>
    <submittedName>
        <fullName evidence="1">Uncharacterized protein</fullName>
    </submittedName>
</protein>
<sequence>MEKNERKPLEAFKVNDRQKEIIKALIEQSFSTKNLHLS</sequence>
<gene>
    <name evidence="1" type="ORF">LCGC14_2561380</name>
</gene>
<dbReference type="EMBL" id="LAZR01042288">
    <property type="protein sequence ID" value="KKL09886.1"/>
    <property type="molecule type" value="Genomic_DNA"/>
</dbReference>
<name>A0A0F9CW74_9ZZZZ</name>
<accession>A0A0F9CW74</accession>
<proteinExistence type="predicted"/>
<dbReference type="AlphaFoldDB" id="A0A0F9CW74"/>
<comment type="caution">
    <text evidence="1">The sequence shown here is derived from an EMBL/GenBank/DDBJ whole genome shotgun (WGS) entry which is preliminary data.</text>
</comment>
<evidence type="ECO:0000313" key="1">
    <source>
        <dbReference type="EMBL" id="KKL09886.1"/>
    </source>
</evidence>
<organism evidence="1">
    <name type="scientific">marine sediment metagenome</name>
    <dbReference type="NCBI Taxonomy" id="412755"/>
    <lineage>
        <taxon>unclassified sequences</taxon>
        <taxon>metagenomes</taxon>
        <taxon>ecological metagenomes</taxon>
    </lineage>
</organism>
<reference evidence="1" key="1">
    <citation type="journal article" date="2015" name="Nature">
        <title>Complex archaea that bridge the gap between prokaryotes and eukaryotes.</title>
        <authorList>
            <person name="Spang A."/>
            <person name="Saw J.H."/>
            <person name="Jorgensen S.L."/>
            <person name="Zaremba-Niedzwiedzka K."/>
            <person name="Martijn J."/>
            <person name="Lind A.E."/>
            <person name="van Eijk R."/>
            <person name="Schleper C."/>
            <person name="Guy L."/>
            <person name="Ettema T.J."/>
        </authorList>
    </citation>
    <scope>NUCLEOTIDE SEQUENCE</scope>
</reference>